<evidence type="ECO:0000313" key="2">
    <source>
        <dbReference type="Proteomes" id="UP000789570"/>
    </source>
</evidence>
<name>A0A9N8WS70_9GLOM</name>
<organism evidence="1 2">
    <name type="scientific">Funneliformis caledonium</name>
    <dbReference type="NCBI Taxonomy" id="1117310"/>
    <lineage>
        <taxon>Eukaryota</taxon>
        <taxon>Fungi</taxon>
        <taxon>Fungi incertae sedis</taxon>
        <taxon>Mucoromycota</taxon>
        <taxon>Glomeromycotina</taxon>
        <taxon>Glomeromycetes</taxon>
        <taxon>Glomerales</taxon>
        <taxon>Glomeraceae</taxon>
        <taxon>Funneliformis</taxon>
    </lineage>
</organism>
<dbReference type="Proteomes" id="UP000789570">
    <property type="component" value="Unassembled WGS sequence"/>
</dbReference>
<dbReference type="EMBL" id="CAJVPQ010000583">
    <property type="protein sequence ID" value="CAG8494111.1"/>
    <property type="molecule type" value="Genomic_DNA"/>
</dbReference>
<comment type="caution">
    <text evidence="1">The sequence shown here is derived from an EMBL/GenBank/DDBJ whole genome shotgun (WGS) entry which is preliminary data.</text>
</comment>
<keyword evidence="2" id="KW-1185">Reference proteome</keyword>
<dbReference type="AlphaFoldDB" id="A0A9N8WS70"/>
<evidence type="ECO:0000313" key="1">
    <source>
        <dbReference type="EMBL" id="CAG8494111.1"/>
    </source>
</evidence>
<sequence length="107" mass="12365">MYTQQAFLKTVFCFSDAYTHNNMLKQLLNVKLSTVIDYYEPLSPELVAKYHDLELKSATVVLIVDGLQNIMDDVDNGTKKVSIFYKTLTSIADLSLEDTFLKYMLYY</sequence>
<protein>
    <submittedName>
        <fullName evidence="1">837_t:CDS:1</fullName>
    </submittedName>
</protein>
<dbReference type="OrthoDB" id="5597935at2759"/>
<gene>
    <name evidence="1" type="ORF">FCALED_LOCUS3366</name>
</gene>
<reference evidence="1" key="1">
    <citation type="submission" date="2021-06" db="EMBL/GenBank/DDBJ databases">
        <authorList>
            <person name="Kallberg Y."/>
            <person name="Tangrot J."/>
            <person name="Rosling A."/>
        </authorList>
    </citation>
    <scope>NUCLEOTIDE SEQUENCE</scope>
    <source>
        <strain evidence="1">UK204</strain>
    </source>
</reference>
<proteinExistence type="predicted"/>
<accession>A0A9N8WS70</accession>